<keyword evidence="2 3" id="KW-0690">Ribosome biogenesis</keyword>
<dbReference type="HAMAP" id="MF_01077">
    <property type="entry name" value="RimP"/>
    <property type="match status" value="1"/>
</dbReference>
<evidence type="ECO:0000256" key="1">
    <source>
        <dbReference type="ARBA" id="ARBA00022490"/>
    </source>
</evidence>
<feature type="region of interest" description="Disordered" evidence="4">
    <location>
        <begin position="170"/>
        <end position="213"/>
    </location>
</feature>
<keyword evidence="1 3" id="KW-0963">Cytoplasm</keyword>
<dbReference type="PANTHER" id="PTHR33867">
    <property type="entry name" value="RIBOSOME MATURATION FACTOR RIMP"/>
    <property type="match status" value="1"/>
</dbReference>
<dbReference type="RefSeq" id="WP_111249751.1">
    <property type="nucleotide sequence ID" value="NZ_QKWH01000001.1"/>
</dbReference>
<feature type="domain" description="Ribosome maturation factor RimP N-terminal" evidence="5">
    <location>
        <begin position="24"/>
        <end position="98"/>
    </location>
</feature>
<feature type="compositionally biased region" description="Acidic residues" evidence="4">
    <location>
        <begin position="174"/>
        <end position="204"/>
    </location>
</feature>
<comment type="similarity">
    <text evidence="3">Belongs to the RimP family.</text>
</comment>
<dbReference type="InterPro" id="IPR003728">
    <property type="entry name" value="Ribosome_maturation_RimP"/>
</dbReference>
<dbReference type="AlphaFoldDB" id="A0A2W5WVQ1"/>
<keyword evidence="7" id="KW-1185">Reference proteome</keyword>
<comment type="caution">
    <text evidence="6">The sequence shown here is derived from an EMBL/GenBank/DDBJ whole genome shotgun (WGS) entry which is preliminary data.</text>
</comment>
<dbReference type="SUPFAM" id="SSF75420">
    <property type="entry name" value="YhbC-like, N-terminal domain"/>
    <property type="match status" value="1"/>
</dbReference>
<evidence type="ECO:0000313" key="6">
    <source>
        <dbReference type="EMBL" id="PZR55387.1"/>
    </source>
</evidence>
<evidence type="ECO:0000256" key="4">
    <source>
        <dbReference type="SAM" id="MobiDB-lite"/>
    </source>
</evidence>
<comment type="subcellular location">
    <subcellularLocation>
        <location evidence="3">Cytoplasm</location>
    </subcellularLocation>
</comment>
<accession>A0A2W5WVQ1</accession>
<dbReference type="Gene3D" id="3.30.300.70">
    <property type="entry name" value="RimP-like superfamily, N-terminal"/>
    <property type="match status" value="1"/>
</dbReference>
<evidence type="ECO:0000313" key="7">
    <source>
        <dbReference type="Proteomes" id="UP000248783"/>
    </source>
</evidence>
<comment type="function">
    <text evidence="3">Required for maturation of 30S ribosomal subunits.</text>
</comment>
<gene>
    <name evidence="3" type="primary">rimP</name>
    <name evidence="6" type="ORF">DNL40_03225</name>
</gene>
<evidence type="ECO:0000259" key="5">
    <source>
        <dbReference type="Pfam" id="PF02576"/>
    </source>
</evidence>
<dbReference type="InterPro" id="IPR035956">
    <property type="entry name" value="RimP_N_sf"/>
</dbReference>
<proteinExistence type="inferred from homology"/>
<dbReference type="EMBL" id="QKWH01000001">
    <property type="protein sequence ID" value="PZR55387.1"/>
    <property type="molecule type" value="Genomic_DNA"/>
</dbReference>
<evidence type="ECO:0000256" key="3">
    <source>
        <dbReference type="HAMAP-Rule" id="MF_01077"/>
    </source>
</evidence>
<dbReference type="InterPro" id="IPR028989">
    <property type="entry name" value="RimP_N"/>
</dbReference>
<dbReference type="GO" id="GO:0005829">
    <property type="term" value="C:cytosol"/>
    <property type="evidence" value="ECO:0007669"/>
    <property type="project" value="TreeGrafter"/>
</dbReference>
<dbReference type="Proteomes" id="UP000248783">
    <property type="component" value="Unassembled WGS sequence"/>
</dbReference>
<sequence length="213" mass="22071">MAGPRNEQGRGGGAAAADAVRAVVGPVVHTAGLWLEDVQVSRAGARSVVRVTVDLPEDEVGALGSDALDEVSRAVSAALDADDVVPGAYTLEVSTPGTSRPLTQLRHFKRARTRLVSLRLADGRTLEARLLDVLEAGTEGAEDGAVLVLDGGARVPVADVRKGRVEVELKRLDDLDDTQDTDETGDEGDDVGADAADDAEDADDAGPARTQEG</sequence>
<dbReference type="GO" id="GO:0006412">
    <property type="term" value="P:translation"/>
    <property type="evidence" value="ECO:0007669"/>
    <property type="project" value="TreeGrafter"/>
</dbReference>
<name>A0A2W5WVQ1_9MICO</name>
<protein>
    <recommendedName>
        <fullName evidence="3">Ribosome maturation factor RimP</fullName>
    </recommendedName>
</protein>
<evidence type="ECO:0000256" key="2">
    <source>
        <dbReference type="ARBA" id="ARBA00022517"/>
    </source>
</evidence>
<organism evidence="6 7">
    <name type="scientific">Xylanimonas oleitrophica</name>
    <dbReference type="NCBI Taxonomy" id="2607479"/>
    <lineage>
        <taxon>Bacteria</taxon>
        <taxon>Bacillati</taxon>
        <taxon>Actinomycetota</taxon>
        <taxon>Actinomycetes</taxon>
        <taxon>Micrococcales</taxon>
        <taxon>Promicromonosporaceae</taxon>
        <taxon>Xylanimonas</taxon>
    </lineage>
</organism>
<dbReference type="PANTHER" id="PTHR33867:SF1">
    <property type="entry name" value="RIBOSOME MATURATION FACTOR RIMP"/>
    <property type="match status" value="1"/>
</dbReference>
<dbReference type="Pfam" id="PF02576">
    <property type="entry name" value="RimP_N"/>
    <property type="match status" value="1"/>
</dbReference>
<reference evidence="6 7" key="1">
    <citation type="submission" date="2018-06" db="EMBL/GenBank/DDBJ databases">
        <title>Whole genome sequencing of a novel hydrocarbon degrading bacterial strain, PW21 isolated from oil contaminated produced water sample.</title>
        <authorList>
            <person name="Nagkirti P."/>
            <person name="Shaikh A."/>
            <person name="Gowdaman V."/>
            <person name="Engineer A.E."/>
            <person name="Dagar S."/>
            <person name="Dhakephalkar P.K."/>
        </authorList>
    </citation>
    <scope>NUCLEOTIDE SEQUENCE [LARGE SCALE GENOMIC DNA]</scope>
    <source>
        <strain evidence="6 7">PW21</strain>
    </source>
</reference>
<dbReference type="GO" id="GO:0000028">
    <property type="term" value="P:ribosomal small subunit assembly"/>
    <property type="evidence" value="ECO:0007669"/>
    <property type="project" value="TreeGrafter"/>
</dbReference>